<dbReference type="EMBL" id="RDQK01000018">
    <property type="protein sequence ID" value="RMX09024.1"/>
    <property type="molecule type" value="Genomic_DNA"/>
</dbReference>
<proteinExistence type="predicted"/>
<reference evidence="2 3" key="1">
    <citation type="submission" date="2018-10" db="EMBL/GenBank/DDBJ databases">
        <title>Comamonadaceae CDC group NO-1 genome sequencing and assembly.</title>
        <authorList>
            <person name="Bernier A.-M."/>
            <person name="Bernard K."/>
        </authorList>
    </citation>
    <scope>NUCLEOTIDE SEQUENCE [LARGE SCALE GENOMIC DNA]</scope>
    <source>
        <strain evidence="2 3">NML180581</strain>
    </source>
</reference>
<evidence type="ECO:0000313" key="2">
    <source>
        <dbReference type="EMBL" id="RMX09024.1"/>
    </source>
</evidence>
<evidence type="ECO:0000256" key="1">
    <source>
        <dbReference type="SAM" id="MobiDB-lite"/>
    </source>
</evidence>
<feature type="region of interest" description="Disordered" evidence="1">
    <location>
        <begin position="1"/>
        <end position="51"/>
    </location>
</feature>
<comment type="caution">
    <text evidence="2">The sequence shown here is derived from an EMBL/GenBank/DDBJ whole genome shotgun (WGS) entry which is preliminary data.</text>
</comment>
<accession>A0A3M6R194</accession>
<feature type="region of interest" description="Disordered" evidence="1">
    <location>
        <begin position="65"/>
        <end position="91"/>
    </location>
</feature>
<dbReference type="AlphaFoldDB" id="A0A3M6R194"/>
<feature type="compositionally biased region" description="Pro residues" evidence="1">
    <location>
        <begin position="28"/>
        <end position="47"/>
    </location>
</feature>
<protein>
    <submittedName>
        <fullName evidence="2">Uncharacterized protein</fullName>
    </submittedName>
</protein>
<gene>
    <name evidence="2" type="ORF">EBQ24_08105</name>
</gene>
<organism evidence="2 3">
    <name type="scientific">Allofranklinella schreckenbergeri</name>
    <dbReference type="NCBI Taxonomy" id="1076744"/>
    <lineage>
        <taxon>Bacteria</taxon>
        <taxon>Pseudomonadati</taxon>
        <taxon>Pseudomonadota</taxon>
        <taxon>Betaproteobacteria</taxon>
        <taxon>Burkholderiales</taxon>
        <taxon>Comamonadaceae</taxon>
        <taxon>Allofranklinella</taxon>
    </lineage>
</organism>
<name>A0A3M6R194_9BURK</name>
<sequence>MRRPDAPAQPEAPPPYIPTLNAVVTDEPIPPPAPAQPAPAQPAPVQPAPLAMDWDKLELGNWISHADQAPSSPSPSKANTAPPAAPPQSAVAPAAYATAHIRALFPPDFEEQLVHRVVQRVDSLMAARIGEVIATVVERQTRALLPTIRKELEFAIRKSVYEAMADELNDIADQTPDTPL</sequence>
<evidence type="ECO:0000313" key="3">
    <source>
        <dbReference type="Proteomes" id="UP000281171"/>
    </source>
</evidence>
<dbReference type="Proteomes" id="UP000281171">
    <property type="component" value="Unassembled WGS sequence"/>
</dbReference>